<dbReference type="RefSeq" id="XP_041292820.1">
    <property type="nucleotide sequence ID" value="XM_041428375.1"/>
</dbReference>
<comment type="caution">
    <text evidence="1">The sequence shown here is derived from an EMBL/GenBank/DDBJ whole genome shotgun (WGS) entry which is preliminary data.</text>
</comment>
<dbReference type="Proteomes" id="UP000823399">
    <property type="component" value="Unassembled WGS sequence"/>
</dbReference>
<dbReference type="GeneID" id="64690634"/>
<gene>
    <name evidence="1" type="ORF">F5147DRAFT_169515</name>
</gene>
<protein>
    <submittedName>
        <fullName evidence="1">Uncharacterized protein</fullName>
    </submittedName>
</protein>
<proteinExistence type="predicted"/>
<keyword evidence="2" id="KW-1185">Reference proteome</keyword>
<accession>A0A9P7F6C2</accession>
<evidence type="ECO:0000313" key="1">
    <source>
        <dbReference type="EMBL" id="KAG2108375.1"/>
    </source>
</evidence>
<name>A0A9P7F6C2_9AGAM</name>
<dbReference type="EMBL" id="JABBWM010000027">
    <property type="protein sequence ID" value="KAG2108375.1"/>
    <property type="molecule type" value="Genomic_DNA"/>
</dbReference>
<reference evidence="1" key="1">
    <citation type="journal article" date="2020" name="New Phytol.">
        <title>Comparative genomics reveals dynamic genome evolution in host specialist ectomycorrhizal fungi.</title>
        <authorList>
            <person name="Lofgren L.A."/>
            <person name="Nguyen N.H."/>
            <person name="Vilgalys R."/>
            <person name="Ruytinx J."/>
            <person name="Liao H.L."/>
            <person name="Branco S."/>
            <person name="Kuo A."/>
            <person name="LaButti K."/>
            <person name="Lipzen A."/>
            <person name="Andreopoulos W."/>
            <person name="Pangilinan J."/>
            <person name="Riley R."/>
            <person name="Hundley H."/>
            <person name="Na H."/>
            <person name="Barry K."/>
            <person name="Grigoriev I.V."/>
            <person name="Stajich J.E."/>
            <person name="Kennedy P.G."/>
        </authorList>
    </citation>
    <scope>NUCLEOTIDE SEQUENCE</scope>
    <source>
        <strain evidence="1">FC423</strain>
    </source>
</reference>
<evidence type="ECO:0000313" key="2">
    <source>
        <dbReference type="Proteomes" id="UP000823399"/>
    </source>
</evidence>
<organism evidence="1 2">
    <name type="scientific">Suillus discolor</name>
    <dbReference type="NCBI Taxonomy" id="1912936"/>
    <lineage>
        <taxon>Eukaryota</taxon>
        <taxon>Fungi</taxon>
        <taxon>Dikarya</taxon>
        <taxon>Basidiomycota</taxon>
        <taxon>Agaricomycotina</taxon>
        <taxon>Agaricomycetes</taxon>
        <taxon>Agaricomycetidae</taxon>
        <taxon>Boletales</taxon>
        <taxon>Suillineae</taxon>
        <taxon>Suillaceae</taxon>
        <taxon>Suillus</taxon>
    </lineage>
</organism>
<sequence>MLQIRSIGTAVGPFRRWMNMFQTLAALQLSRGASCVFYAPDEQVLDEEGHEDEDYEDEPQTRTVYVLLLSCMVDDRLRFDLPICRDLF</sequence>
<dbReference type="AlphaFoldDB" id="A0A9P7F6C2"/>